<evidence type="ECO:0000256" key="3">
    <source>
        <dbReference type="SAM" id="MobiDB-lite"/>
    </source>
</evidence>
<feature type="domain" description="C2" evidence="4">
    <location>
        <begin position="133"/>
        <end position="250"/>
    </location>
</feature>
<dbReference type="SUPFAM" id="SSF49562">
    <property type="entry name" value="C2 domain (Calcium/lipid-binding domain, CaLB)"/>
    <property type="match status" value="1"/>
</dbReference>
<dbReference type="InterPro" id="IPR035892">
    <property type="entry name" value="C2_domain_sf"/>
</dbReference>
<dbReference type="PANTHER" id="PTHR46502">
    <property type="entry name" value="C2 DOMAIN-CONTAINING"/>
    <property type="match status" value="1"/>
</dbReference>
<feature type="compositionally biased region" description="Basic residues" evidence="3">
    <location>
        <begin position="280"/>
        <end position="290"/>
    </location>
</feature>
<dbReference type="Pfam" id="PF00168">
    <property type="entry name" value="C2"/>
    <property type="match status" value="1"/>
</dbReference>
<name>A0AAP0C7T0_9ASTR</name>
<comment type="caution">
    <text evidence="5">The sequence shown here is derived from an EMBL/GenBank/DDBJ whole genome shotgun (WGS) entry which is preliminary data.</text>
</comment>
<dbReference type="PANTHER" id="PTHR46502:SF2">
    <property type="entry name" value="16 KDA PHLOEM PROTEIN 2"/>
    <property type="match status" value="1"/>
</dbReference>
<dbReference type="InterPro" id="IPR000008">
    <property type="entry name" value="C2_dom"/>
</dbReference>
<evidence type="ECO:0000256" key="2">
    <source>
        <dbReference type="ARBA" id="ARBA00022837"/>
    </source>
</evidence>
<evidence type="ECO:0000313" key="6">
    <source>
        <dbReference type="Proteomes" id="UP001408789"/>
    </source>
</evidence>
<dbReference type="EMBL" id="JBCNJP010009744">
    <property type="protein sequence ID" value="KAK9048860.1"/>
    <property type="molecule type" value="Genomic_DNA"/>
</dbReference>
<dbReference type="GO" id="GO:0046872">
    <property type="term" value="F:metal ion binding"/>
    <property type="evidence" value="ECO:0007669"/>
    <property type="project" value="UniProtKB-KW"/>
</dbReference>
<feature type="compositionally biased region" description="Polar residues" evidence="3">
    <location>
        <begin position="18"/>
        <end position="32"/>
    </location>
</feature>
<evidence type="ECO:0000259" key="4">
    <source>
        <dbReference type="PROSITE" id="PS50004"/>
    </source>
</evidence>
<organism evidence="5 6">
    <name type="scientific">Deinandra increscens subsp. villosa</name>
    <dbReference type="NCBI Taxonomy" id="3103831"/>
    <lineage>
        <taxon>Eukaryota</taxon>
        <taxon>Viridiplantae</taxon>
        <taxon>Streptophyta</taxon>
        <taxon>Embryophyta</taxon>
        <taxon>Tracheophyta</taxon>
        <taxon>Spermatophyta</taxon>
        <taxon>Magnoliopsida</taxon>
        <taxon>eudicotyledons</taxon>
        <taxon>Gunneridae</taxon>
        <taxon>Pentapetalae</taxon>
        <taxon>asterids</taxon>
        <taxon>campanulids</taxon>
        <taxon>Asterales</taxon>
        <taxon>Asteraceae</taxon>
        <taxon>Asteroideae</taxon>
        <taxon>Heliantheae alliance</taxon>
        <taxon>Madieae</taxon>
        <taxon>Madiinae</taxon>
        <taxon>Deinandra</taxon>
    </lineage>
</organism>
<evidence type="ECO:0000313" key="5">
    <source>
        <dbReference type="EMBL" id="KAK9048860.1"/>
    </source>
</evidence>
<dbReference type="Proteomes" id="UP001408789">
    <property type="component" value="Unassembled WGS sequence"/>
</dbReference>
<keyword evidence="6" id="KW-1185">Reference proteome</keyword>
<dbReference type="PROSITE" id="PS50004">
    <property type="entry name" value="C2"/>
    <property type="match status" value="1"/>
</dbReference>
<evidence type="ECO:0000256" key="1">
    <source>
        <dbReference type="ARBA" id="ARBA00022723"/>
    </source>
</evidence>
<protein>
    <recommendedName>
        <fullName evidence="4">C2 domain-containing protein</fullName>
    </recommendedName>
</protein>
<keyword evidence="1" id="KW-0479">Metal-binding</keyword>
<gene>
    <name evidence="5" type="ORF">SSX86_032172</name>
</gene>
<proteinExistence type="predicted"/>
<accession>A0AAP0C7T0</accession>
<feature type="region of interest" description="Disordered" evidence="3">
    <location>
        <begin position="1"/>
        <end position="37"/>
    </location>
</feature>
<sequence length="307" mass="33908">MVAGSSQTHAKREIGSVPTHQNLDNHTSLPSQSHRHTPSPPFNHYTLTLYMVPSFSFAQFLALVSLCRMPPWPPAMVVAATIVAQAGIDAWIRLLHWLQNCYCIPLLLIIASLSYGFSSTNTRFPGGHPIRYSLPPGSVPIDYSDKMPIGKLQVLLVSAKGLHDTDFFTSMDPYVTITCRSQEQKSNVASGQGSSPEWNETFVFSVTSDEEPELMIRIKDSDVGSEDDIVGEAKIPLEPLFLAGSIPPASYNVVINDEFCGEVKVGLEFIPEETHEYGHQHGHGHGHGHGHHEEEERSFGGWKESSY</sequence>
<dbReference type="AlphaFoldDB" id="A0AAP0C7T0"/>
<feature type="region of interest" description="Disordered" evidence="3">
    <location>
        <begin position="276"/>
        <end position="307"/>
    </location>
</feature>
<keyword evidence="2" id="KW-0106">Calcium</keyword>
<dbReference type="Gene3D" id="2.60.40.150">
    <property type="entry name" value="C2 domain"/>
    <property type="match status" value="1"/>
</dbReference>
<dbReference type="SMART" id="SM00239">
    <property type="entry name" value="C2"/>
    <property type="match status" value="1"/>
</dbReference>
<reference evidence="5 6" key="1">
    <citation type="submission" date="2024-04" db="EMBL/GenBank/DDBJ databases">
        <title>The reference genome of an endangered Asteraceae, Deinandra increscens subsp. villosa, native to the Central Coast of California.</title>
        <authorList>
            <person name="Guilliams M."/>
            <person name="Hasenstab-Lehman K."/>
            <person name="Meyer R."/>
            <person name="Mcevoy S."/>
        </authorList>
    </citation>
    <scope>NUCLEOTIDE SEQUENCE [LARGE SCALE GENOMIC DNA]</scope>
    <source>
        <tissue evidence="5">Leaf</tissue>
    </source>
</reference>